<evidence type="ECO:0000256" key="3">
    <source>
        <dbReference type="ARBA" id="ARBA00022723"/>
    </source>
</evidence>
<evidence type="ECO:0000256" key="5">
    <source>
        <dbReference type="ARBA" id="ARBA00039040"/>
    </source>
</evidence>
<gene>
    <name evidence="17" type="primary">FAHD1</name>
</gene>
<dbReference type="FunFam" id="3.90.850.10:FF:000003">
    <property type="entry name" value="Fumarylacetoacetate hydrolase domain-containing 1"/>
    <property type="match status" value="1"/>
</dbReference>
<keyword evidence="3" id="KW-0479">Metal-binding</keyword>
<evidence type="ECO:0000256" key="4">
    <source>
        <dbReference type="ARBA" id="ARBA00032305"/>
    </source>
</evidence>
<dbReference type="Proteomes" id="UP001318040">
    <property type="component" value="Chromosome 9"/>
</dbReference>
<organism evidence="16 17">
    <name type="scientific">Petromyzon marinus</name>
    <name type="common">Sea lamprey</name>
    <dbReference type="NCBI Taxonomy" id="7757"/>
    <lineage>
        <taxon>Eukaryota</taxon>
        <taxon>Metazoa</taxon>
        <taxon>Chordata</taxon>
        <taxon>Craniata</taxon>
        <taxon>Vertebrata</taxon>
        <taxon>Cyclostomata</taxon>
        <taxon>Hyperoartia</taxon>
        <taxon>Petromyzontiformes</taxon>
        <taxon>Petromyzontidae</taxon>
        <taxon>Petromyzon</taxon>
    </lineage>
</organism>
<comment type="catalytic activity">
    <reaction evidence="12">
        <text>3-fumarylpyruvate + H2O = fumarate + pyruvate + H(+)</text>
        <dbReference type="Rhea" id="RHEA:26168"/>
        <dbReference type="ChEBI" id="CHEBI:15361"/>
        <dbReference type="ChEBI" id="CHEBI:15377"/>
        <dbReference type="ChEBI" id="CHEBI:15378"/>
        <dbReference type="ChEBI" id="CHEBI:16854"/>
        <dbReference type="ChEBI" id="CHEBI:29806"/>
    </reaction>
</comment>
<comment type="similarity">
    <text evidence="1">Belongs to the FAH family.</text>
</comment>
<dbReference type="Pfam" id="PF01557">
    <property type="entry name" value="FAA_hydrolase"/>
    <property type="match status" value="1"/>
</dbReference>
<dbReference type="GeneID" id="116940410"/>
<comment type="catalytic activity">
    <reaction evidence="8">
        <text>oxaloacetate = enol-oxaloacetate</text>
        <dbReference type="Rhea" id="RHEA:16021"/>
        <dbReference type="ChEBI" id="CHEBI:16452"/>
        <dbReference type="ChEBI" id="CHEBI:17479"/>
        <dbReference type="EC" id="5.3.2.2"/>
    </reaction>
    <physiologicalReaction direction="right-to-left" evidence="8">
        <dbReference type="Rhea" id="RHEA:16023"/>
    </physiologicalReaction>
</comment>
<dbReference type="RefSeq" id="XP_032806105.1">
    <property type="nucleotide sequence ID" value="XM_032950214.1"/>
</dbReference>
<name>A0AAJ7WQD3_PETMA</name>
<dbReference type="GO" id="GO:0046872">
    <property type="term" value="F:metal ion binding"/>
    <property type="evidence" value="ECO:0007669"/>
    <property type="project" value="UniProtKB-KW"/>
</dbReference>
<evidence type="ECO:0000256" key="13">
    <source>
        <dbReference type="ARBA" id="ARBA00047973"/>
    </source>
</evidence>
<evidence type="ECO:0000256" key="8">
    <source>
        <dbReference type="ARBA" id="ARBA00044911"/>
    </source>
</evidence>
<dbReference type="GO" id="GO:0047621">
    <property type="term" value="F:acylpyruvate hydrolase activity"/>
    <property type="evidence" value="ECO:0007669"/>
    <property type="project" value="UniProtKB-EC"/>
</dbReference>
<evidence type="ECO:0000256" key="9">
    <source>
        <dbReference type="ARBA" id="ARBA00044973"/>
    </source>
</evidence>
<evidence type="ECO:0000259" key="15">
    <source>
        <dbReference type="Pfam" id="PF01557"/>
    </source>
</evidence>
<protein>
    <recommendedName>
        <fullName evidence="10">Oxaloacetate tautomerase FAHD1, mitochondrial</fullName>
        <ecNumber evidence="5">3.7.1.5</ecNumber>
        <ecNumber evidence="2">4.1.1.112</ecNumber>
        <ecNumber evidence="9">5.3.2.2</ecNumber>
    </recommendedName>
    <alternativeName>
        <fullName evidence="7">Acylpyruvase FAHD1</fullName>
    </alternativeName>
    <alternativeName>
        <fullName evidence="6">Fumarylacetoacetate hydrolase domain-containing protein 1</fullName>
    </alternativeName>
    <alternativeName>
        <fullName evidence="4">Oxaloacetate decarboxylase</fullName>
    </alternativeName>
</protein>
<dbReference type="SUPFAM" id="SSF56529">
    <property type="entry name" value="FAH"/>
    <property type="match status" value="1"/>
</dbReference>
<dbReference type="KEGG" id="pmrn:116940410"/>
<evidence type="ECO:0000256" key="1">
    <source>
        <dbReference type="ARBA" id="ARBA00010211"/>
    </source>
</evidence>
<sequence length="231" mass="25113">MSAATAATTTAAAALRFWERGRKAVCVGRNYAEHARELNNPLPQEPVLFLKPPTAYVREQGRPLRAPWFCSSLHHEVELGVVVGRAGSCISQAAAMEHVAGYALCLDMTARDTQEACKSKGLPWTLAKAFDGSCPVSDFIPKERIPDPHDLNIWLEVNGQRRQDGHTSNMIFSIPFLINYISSIMTLEEGDLILTGTPSGVAAVQEGDELVAGISGVVTMRFRVAARAPRP</sequence>
<proteinExistence type="inferred from homology"/>
<keyword evidence="16" id="KW-1185">Reference proteome</keyword>
<dbReference type="PANTHER" id="PTHR11820:SF7">
    <property type="entry name" value="ACYLPYRUVASE FAHD1, MITOCHONDRIAL"/>
    <property type="match status" value="1"/>
</dbReference>
<dbReference type="GO" id="GO:0019752">
    <property type="term" value="P:carboxylic acid metabolic process"/>
    <property type="evidence" value="ECO:0007669"/>
    <property type="project" value="UniProtKB-ARBA"/>
</dbReference>
<dbReference type="AlphaFoldDB" id="A0AAJ7WQD3"/>
<comment type="catalytic activity">
    <reaction evidence="14">
        <text>acetylpyruvate + H2O = acetate + pyruvate + H(+)</text>
        <dbReference type="Rhea" id="RHEA:16097"/>
        <dbReference type="ChEBI" id="CHEBI:15360"/>
        <dbReference type="ChEBI" id="CHEBI:15361"/>
        <dbReference type="ChEBI" id="CHEBI:15377"/>
        <dbReference type="ChEBI" id="CHEBI:15378"/>
        <dbReference type="ChEBI" id="CHEBI:30089"/>
    </reaction>
</comment>
<dbReference type="GO" id="GO:0008948">
    <property type="term" value="F:oxaloacetate decarboxylase activity"/>
    <property type="evidence" value="ECO:0007669"/>
    <property type="project" value="UniProtKB-EC"/>
</dbReference>
<dbReference type="PANTHER" id="PTHR11820">
    <property type="entry name" value="ACYLPYRUVASE"/>
    <property type="match status" value="1"/>
</dbReference>
<evidence type="ECO:0000313" key="17">
    <source>
        <dbReference type="RefSeq" id="XP_032806105.1"/>
    </source>
</evidence>
<dbReference type="GO" id="GO:0018773">
    <property type="term" value="F:acetylpyruvate hydrolase activity"/>
    <property type="evidence" value="ECO:0007669"/>
    <property type="project" value="TreeGrafter"/>
</dbReference>
<dbReference type="EC" id="5.3.2.2" evidence="9"/>
<reference evidence="17" key="1">
    <citation type="submission" date="2025-08" db="UniProtKB">
        <authorList>
            <consortium name="RefSeq"/>
        </authorList>
    </citation>
    <scope>IDENTIFICATION</scope>
    <source>
        <tissue evidence="17">Sperm</tissue>
    </source>
</reference>
<evidence type="ECO:0000256" key="14">
    <source>
        <dbReference type="ARBA" id="ARBA00048846"/>
    </source>
</evidence>
<comment type="catalytic activity">
    <reaction evidence="13">
        <text>oxaloacetate + H(+) = pyruvate + CO2</text>
        <dbReference type="Rhea" id="RHEA:15641"/>
        <dbReference type="ChEBI" id="CHEBI:15361"/>
        <dbReference type="ChEBI" id="CHEBI:15378"/>
        <dbReference type="ChEBI" id="CHEBI:16452"/>
        <dbReference type="ChEBI" id="CHEBI:16526"/>
        <dbReference type="EC" id="4.1.1.112"/>
    </reaction>
</comment>
<evidence type="ECO:0000256" key="2">
    <source>
        <dbReference type="ARBA" id="ARBA00012947"/>
    </source>
</evidence>
<evidence type="ECO:0000313" key="16">
    <source>
        <dbReference type="Proteomes" id="UP001318040"/>
    </source>
</evidence>
<dbReference type="EC" id="3.7.1.5" evidence="5"/>
<dbReference type="GO" id="GO:0005739">
    <property type="term" value="C:mitochondrion"/>
    <property type="evidence" value="ECO:0007669"/>
    <property type="project" value="TreeGrafter"/>
</dbReference>
<feature type="domain" description="Fumarylacetoacetase-like C-terminal" evidence="15">
    <location>
        <begin position="23"/>
        <end position="224"/>
    </location>
</feature>
<evidence type="ECO:0000256" key="7">
    <source>
        <dbReference type="ARBA" id="ARBA00044830"/>
    </source>
</evidence>
<dbReference type="InterPro" id="IPR036663">
    <property type="entry name" value="Fumarylacetoacetase_C_sf"/>
</dbReference>
<dbReference type="InterPro" id="IPR011234">
    <property type="entry name" value="Fumarylacetoacetase-like_C"/>
</dbReference>
<evidence type="ECO:0000256" key="12">
    <source>
        <dbReference type="ARBA" id="ARBA00047963"/>
    </source>
</evidence>
<dbReference type="Gene3D" id="3.90.850.10">
    <property type="entry name" value="Fumarylacetoacetase-like, C-terminal domain"/>
    <property type="match status" value="1"/>
</dbReference>
<dbReference type="CTD" id="81889"/>
<evidence type="ECO:0000256" key="10">
    <source>
        <dbReference type="ARBA" id="ARBA00044980"/>
    </source>
</evidence>
<accession>A0AAJ7WQD3</accession>
<comment type="catalytic activity">
    <reaction evidence="11">
        <text>a 3-acylpyruvate + H2O = a carboxylate + pyruvate + H(+)</text>
        <dbReference type="Rhea" id="RHEA:19009"/>
        <dbReference type="ChEBI" id="CHEBI:15361"/>
        <dbReference type="ChEBI" id="CHEBI:15377"/>
        <dbReference type="ChEBI" id="CHEBI:15378"/>
        <dbReference type="ChEBI" id="CHEBI:29067"/>
        <dbReference type="ChEBI" id="CHEBI:57278"/>
        <dbReference type="EC" id="3.7.1.5"/>
    </reaction>
</comment>
<evidence type="ECO:0000256" key="11">
    <source>
        <dbReference type="ARBA" id="ARBA00047858"/>
    </source>
</evidence>
<dbReference type="EC" id="4.1.1.112" evidence="2"/>
<dbReference type="GO" id="GO:0050163">
    <property type="term" value="F:oxaloacetate tautomerase activity"/>
    <property type="evidence" value="ECO:0007669"/>
    <property type="project" value="UniProtKB-EC"/>
</dbReference>
<evidence type="ECO:0000256" key="6">
    <source>
        <dbReference type="ARBA" id="ARBA00042340"/>
    </source>
</evidence>